<comment type="function">
    <text evidence="1">Endonuclease that specifically degrades the RNA of RNA-DNA hybrids.</text>
</comment>
<dbReference type="GO" id="GO:0006298">
    <property type="term" value="P:mismatch repair"/>
    <property type="evidence" value="ECO:0007669"/>
    <property type="project" value="TreeGrafter"/>
</dbReference>
<dbReference type="GO" id="GO:0043137">
    <property type="term" value="P:DNA replication, removal of RNA primer"/>
    <property type="evidence" value="ECO:0007669"/>
    <property type="project" value="TreeGrafter"/>
</dbReference>
<gene>
    <name evidence="4" type="ORF">LCGC14_0340060</name>
</gene>
<reference evidence="4" key="1">
    <citation type="journal article" date="2015" name="Nature">
        <title>Complex archaea that bridge the gap between prokaryotes and eukaryotes.</title>
        <authorList>
            <person name="Spang A."/>
            <person name="Saw J.H."/>
            <person name="Jorgensen S.L."/>
            <person name="Zaremba-Niedzwiedzka K."/>
            <person name="Martijn J."/>
            <person name="Lind A.E."/>
            <person name="van Eijk R."/>
            <person name="Schleper C."/>
            <person name="Guy L."/>
            <person name="Ettema T.J."/>
        </authorList>
    </citation>
    <scope>NUCLEOTIDE SEQUENCE</scope>
</reference>
<accession>A0A0F9TJK1</accession>
<keyword evidence="3" id="KW-0963">Cytoplasm</keyword>
<dbReference type="PANTHER" id="PTHR10954">
    <property type="entry name" value="RIBONUCLEASE H2 SUBUNIT A"/>
    <property type="match status" value="1"/>
</dbReference>
<organism evidence="4">
    <name type="scientific">marine sediment metagenome</name>
    <dbReference type="NCBI Taxonomy" id="412755"/>
    <lineage>
        <taxon>unclassified sequences</taxon>
        <taxon>metagenomes</taxon>
        <taxon>ecological metagenomes</taxon>
    </lineage>
</organism>
<sequence length="321" mass="34898">MAVVVGIDEAGLGPVLGPLVVSGVAISVPDDARDTSLWELLAPAVSRKRSDKTAVAVNDSKKLYSGRAGRSLHHLERGVLAMLAAAGHHPRRLSELLALVAPGAGEQRGRYPWYAGADLDLPRSVDATDVALAGNAVKRAMSTAGVKLVGVRAEPVFVGEYNQLVAATRNKSTTAFDVTSRLLVWAWGRPGGDNVDVYVDRLGGRQRYRRCLQRVFEGCHLKVLAETESCSSYAISRGPCRLRVSFEVGQDAKAFAAALASMLSKYLRELFMETLNGFWARHVPQLEPTAGYYVDGRRFYAAIQPAMAQLGVDERLVYRTR</sequence>
<dbReference type="GO" id="GO:0003723">
    <property type="term" value="F:RNA binding"/>
    <property type="evidence" value="ECO:0007669"/>
    <property type="project" value="InterPro"/>
</dbReference>
<dbReference type="Gene3D" id="3.30.420.10">
    <property type="entry name" value="Ribonuclease H-like superfamily/Ribonuclease H"/>
    <property type="match status" value="2"/>
</dbReference>
<comment type="subcellular location">
    <subcellularLocation>
        <location evidence="2">Cytoplasm</location>
    </subcellularLocation>
</comment>
<evidence type="ECO:0000256" key="2">
    <source>
        <dbReference type="ARBA" id="ARBA00004496"/>
    </source>
</evidence>
<name>A0A0F9TJK1_9ZZZZ</name>
<dbReference type="InterPro" id="IPR036397">
    <property type="entry name" value="RNaseH_sf"/>
</dbReference>
<dbReference type="InterPro" id="IPR001352">
    <property type="entry name" value="RNase_HII/HIII"/>
</dbReference>
<evidence type="ECO:0000313" key="4">
    <source>
        <dbReference type="EMBL" id="KKN79444.1"/>
    </source>
</evidence>
<dbReference type="EMBL" id="LAZR01000247">
    <property type="protein sequence ID" value="KKN79444.1"/>
    <property type="molecule type" value="Genomic_DNA"/>
</dbReference>
<evidence type="ECO:0000256" key="3">
    <source>
        <dbReference type="ARBA" id="ARBA00022490"/>
    </source>
</evidence>
<protein>
    <submittedName>
        <fullName evidence="4">Uncharacterized protein</fullName>
    </submittedName>
</protein>
<dbReference type="InterPro" id="IPR012337">
    <property type="entry name" value="RNaseH-like_sf"/>
</dbReference>
<evidence type="ECO:0000256" key="1">
    <source>
        <dbReference type="ARBA" id="ARBA00004065"/>
    </source>
</evidence>
<dbReference type="PANTHER" id="PTHR10954:SF23">
    <property type="entry name" value="RIBONUCLEASE"/>
    <property type="match status" value="1"/>
</dbReference>
<proteinExistence type="predicted"/>
<dbReference type="GO" id="GO:0005737">
    <property type="term" value="C:cytoplasm"/>
    <property type="evidence" value="ECO:0007669"/>
    <property type="project" value="UniProtKB-SubCell"/>
</dbReference>
<comment type="caution">
    <text evidence="4">The sequence shown here is derived from an EMBL/GenBank/DDBJ whole genome shotgun (WGS) entry which is preliminary data.</text>
</comment>
<dbReference type="GO" id="GO:0004523">
    <property type="term" value="F:RNA-DNA hybrid ribonuclease activity"/>
    <property type="evidence" value="ECO:0007669"/>
    <property type="project" value="InterPro"/>
</dbReference>
<dbReference type="SUPFAM" id="SSF53098">
    <property type="entry name" value="Ribonuclease H-like"/>
    <property type="match status" value="1"/>
</dbReference>
<dbReference type="AlphaFoldDB" id="A0A0F9TJK1"/>
<dbReference type="GO" id="GO:0032299">
    <property type="term" value="C:ribonuclease H2 complex"/>
    <property type="evidence" value="ECO:0007669"/>
    <property type="project" value="TreeGrafter"/>
</dbReference>